<proteinExistence type="predicted"/>
<comment type="caution">
    <text evidence="3">The sequence shown here is derived from an EMBL/GenBank/DDBJ whole genome shotgun (WGS) entry which is preliminary data.</text>
</comment>
<gene>
    <name evidence="3" type="ORF">OIU74_007348</name>
</gene>
<dbReference type="PANTHER" id="PTHR21090">
    <property type="entry name" value="AROM/DEHYDROQUINATE SYNTHASE"/>
    <property type="match status" value="1"/>
</dbReference>
<dbReference type="Proteomes" id="UP001151752">
    <property type="component" value="Chromosome 14"/>
</dbReference>
<name>A0A9Q0U3K2_9ROSI</name>
<dbReference type="InterPro" id="IPR013792">
    <property type="entry name" value="RNA3'P_cycl/enolpyr_Trfase_a/b"/>
</dbReference>
<evidence type="ECO:0000259" key="2">
    <source>
        <dbReference type="Pfam" id="PF00275"/>
    </source>
</evidence>
<dbReference type="GO" id="GO:0003866">
    <property type="term" value="F:3-phosphoshikimate 1-carboxyvinyltransferase activity"/>
    <property type="evidence" value="ECO:0007669"/>
    <property type="project" value="TreeGrafter"/>
</dbReference>
<reference evidence="3" key="1">
    <citation type="submission" date="2022-11" db="EMBL/GenBank/DDBJ databases">
        <authorList>
            <person name="Hyden B.L."/>
            <person name="Feng K."/>
            <person name="Yates T."/>
            <person name="Jawdy S."/>
            <person name="Smart L.B."/>
            <person name="Muchero W."/>
        </authorList>
    </citation>
    <scope>NUCLEOTIDE SEQUENCE</scope>
    <source>
        <tissue evidence="3">Shoot tip</tissue>
    </source>
</reference>
<keyword evidence="4" id="KW-1185">Reference proteome</keyword>
<keyword evidence="1" id="KW-0808">Transferase</keyword>
<dbReference type="InterPro" id="IPR023193">
    <property type="entry name" value="EPSP_synthase_CS"/>
</dbReference>
<dbReference type="InterPro" id="IPR036968">
    <property type="entry name" value="Enolpyruvate_Tfrase_sf"/>
</dbReference>
<dbReference type="AlphaFoldDB" id="A0A9Q0U3K2"/>
<dbReference type="Pfam" id="PF00275">
    <property type="entry name" value="EPSP_synthase"/>
    <property type="match status" value="2"/>
</dbReference>
<dbReference type="Gene3D" id="3.65.10.10">
    <property type="entry name" value="Enolpyruvate transferase domain"/>
    <property type="match status" value="2"/>
</dbReference>
<reference evidence="3" key="2">
    <citation type="journal article" date="2023" name="Int. J. Mol. Sci.">
        <title>De Novo Assembly and Annotation of 11 Diverse Shrub Willow (Salix) Genomes Reveals Novel Gene Organization in Sex-Linked Regions.</title>
        <authorList>
            <person name="Hyden B."/>
            <person name="Feng K."/>
            <person name="Yates T.B."/>
            <person name="Jawdy S."/>
            <person name="Cereghino C."/>
            <person name="Smart L.B."/>
            <person name="Muchero W."/>
        </authorList>
    </citation>
    <scope>NUCLEOTIDE SEQUENCE</scope>
    <source>
        <tissue evidence="3">Shoot tip</tissue>
    </source>
</reference>
<organism evidence="3 4">
    <name type="scientific">Salix koriyanagi</name>
    <dbReference type="NCBI Taxonomy" id="2511006"/>
    <lineage>
        <taxon>Eukaryota</taxon>
        <taxon>Viridiplantae</taxon>
        <taxon>Streptophyta</taxon>
        <taxon>Embryophyta</taxon>
        <taxon>Tracheophyta</taxon>
        <taxon>Spermatophyta</taxon>
        <taxon>Magnoliopsida</taxon>
        <taxon>eudicotyledons</taxon>
        <taxon>Gunneridae</taxon>
        <taxon>Pentapetalae</taxon>
        <taxon>rosids</taxon>
        <taxon>fabids</taxon>
        <taxon>Malpighiales</taxon>
        <taxon>Salicaceae</taxon>
        <taxon>Saliceae</taxon>
        <taxon>Salix</taxon>
    </lineage>
</organism>
<dbReference type="SUPFAM" id="SSF55205">
    <property type="entry name" value="EPT/RTPC-like"/>
    <property type="match status" value="1"/>
</dbReference>
<dbReference type="GO" id="GO:0009423">
    <property type="term" value="P:chorismate biosynthetic process"/>
    <property type="evidence" value="ECO:0007669"/>
    <property type="project" value="TreeGrafter"/>
</dbReference>
<dbReference type="InterPro" id="IPR001986">
    <property type="entry name" value="Enolpyruvate_Tfrase_dom"/>
</dbReference>
<sequence length="398" mass="42137">MAQVSKISRGVQHTYTVPNLLKPRCPKSLSSISFRSQLIKGSSMGLKQTKKTGDCNVKVGPLKVLASVATADKPSIVPEIVLQPIKDISGTVTLPGSKSLSNRILLLAALSEGTTVVDNLLNSDDVHYMLGALRTLGLRVEENRELKQVIVEGCGGQFPVGKEAKIDVELFLGNAGTAMRPLTAAVTAAGGNLSYILDGVPRMRERPIGDLVIGLQQLGADVSCSPTNCPPVHVNANGGLPGGKCIEQLADPMFQCNCLNFDSGIVSNEVAHPVKLSGSISSQYLTALLMAAPLALGDVEIEIIDKLISVPYVEMTLKLMERYGVFIEHSDSWDRFFIQGGQKYKSPGNSFVEGDASSASYFLAGAAITGGTITVEGCGTDSLQGDVKFAEVLERNGS</sequence>
<dbReference type="PROSITE" id="PS00104">
    <property type="entry name" value="EPSP_SYNTHASE_1"/>
    <property type="match status" value="1"/>
</dbReference>
<dbReference type="PANTHER" id="PTHR21090:SF5">
    <property type="entry name" value="PENTAFUNCTIONAL AROM POLYPEPTIDE"/>
    <property type="match status" value="1"/>
</dbReference>
<accession>A0A9Q0U3K2</accession>
<protein>
    <submittedName>
        <fullName evidence="3">3-PHOSPHOSHIKIMATE 1-CARBOXYVINYLTRANSFERASE</fullName>
    </submittedName>
</protein>
<evidence type="ECO:0000256" key="1">
    <source>
        <dbReference type="ARBA" id="ARBA00022679"/>
    </source>
</evidence>
<evidence type="ECO:0000313" key="4">
    <source>
        <dbReference type="Proteomes" id="UP001151752"/>
    </source>
</evidence>
<feature type="domain" description="Enolpyruvate transferase" evidence="2">
    <location>
        <begin position="83"/>
        <end position="236"/>
    </location>
</feature>
<feature type="domain" description="Enolpyruvate transferase" evidence="2">
    <location>
        <begin position="267"/>
        <end position="395"/>
    </location>
</feature>
<dbReference type="EMBL" id="JAPFFM010000013">
    <property type="protein sequence ID" value="KAJ6722740.1"/>
    <property type="molecule type" value="Genomic_DNA"/>
</dbReference>
<evidence type="ECO:0000313" key="3">
    <source>
        <dbReference type="EMBL" id="KAJ6722740.1"/>
    </source>
</evidence>